<keyword evidence="4" id="KW-1185">Reference proteome</keyword>
<dbReference type="GO" id="GO:0005829">
    <property type="term" value="C:cytosol"/>
    <property type="evidence" value="ECO:0007669"/>
    <property type="project" value="TreeGrafter"/>
</dbReference>
<dbReference type="PANTHER" id="PTHR39597">
    <property type="entry name" value="UBA DOMAIN-CONTAINING PROTEIN RUP1"/>
    <property type="match status" value="1"/>
</dbReference>
<dbReference type="AlphaFoldDB" id="A0A376B690"/>
<dbReference type="InterPro" id="IPR015940">
    <property type="entry name" value="UBA"/>
</dbReference>
<evidence type="ECO:0000313" key="3">
    <source>
        <dbReference type="EMBL" id="SSD60216.1"/>
    </source>
</evidence>
<dbReference type="Gene3D" id="1.10.8.10">
    <property type="entry name" value="DNA helicase RuvA subunit, C-terminal domain"/>
    <property type="match status" value="1"/>
</dbReference>
<sequence length="713" mass="81602">MTTVDDRITDDSIHTIVEMGIDKETAVKALESTNGNIEEAINYIFTGELNSCPTAETTNNASFSTIAANEEETASVNSSNDGASANDGDQTREDLSLDTIISQLNSKLNTDFNVIFKSDVNLPTVMLPPFKQSYIMQSYLSLFLYTLAYNFPYSPSFLTPVTDSTIATNNVDLNYDINWFKHNSHPFKPKHLLDTNANNNSFLDSHPQIIWQFQKMLSTIILPSHRNYISTTIFNDKVFYPGTIKALQKYDHLSDILNVFIKDVITDFSSCNTANSTALNKLLVTSSCYFDWSNITKKYERQSCKTYLLHFPYDEFDWNLYKMFNNLFIIDEEDFEQDQENCNMLENISYNFTIILDEEEHHTYNSSAANNNTSLGVEIPMEFYPQIYTEDILKNFVYKELLATRKQLLKEYNELSRELMLKYKSFQGKSIMSFLNTTLDYYCASNTVNKDSDNAGNELDVVASTLIDVKQRLSEKKKLIVERMNEIKTDLNNKYDINKAQLNPSILDALGGTANNNTNSHYSLDLENDVYLLRSVIINPFNYYVIDTSSNKTFATNANINKNNKWIHITITLKEPYIIRETGVEPQEVIDVVKESTKKGYLEYPIVLQYCQRGKLLENLKFKQKSATSSILQFNESDEVELLRENLQKNATFIDKKDQNVTCTAKEKETDLIDLNEEVNTNTIAVDSSHGEQDEDDQSIIENEKPVTSSSIL</sequence>
<dbReference type="Pfam" id="PF00627">
    <property type="entry name" value="UBA"/>
    <property type="match status" value="1"/>
</dbReference>
<feature type="region of interest" description="Disordered" evidence="1">
    <location>
        <begin position="70"/>
        <end position="91"/>
    </location>
</feature>
<dbReference type="InterPro" id="IPR009060">
    <property type="entry name" value="UBA-like_sf"/>
</dbReference>
<feature type="compositionally biased region" description="Polar residues" evidence="1">
    <location>
        <begin position="74"/>
        <end position="83"/>
    </location>
</feature>
<organism evidence="3 4">
    <name type="scientific">Saccharomycodes ludwigii</name>
    <dbReference type="NCBI Taxonomy" id="36035"/>
    <lineage>
        <taxon>Eukaryota</taxon>
        <taxon>Fungi</taxon>
        <taxon>Dikarya</taxon>
        <taxon>Ascomycota</taxon>
        <taxon>Saccharomycotina</taxon>
        <taxon>Saccharomycetes</taxon>
        <taxon>Saccharomycodales</taxon>
        <taxon>Saccharomycodaceae</taxon>
        <taxon>Saccharomycodes</taxon>
    </lineage>
</organism>
<dbReference type="EMBL" id="UFAJ01000299">
    <property type="protein sequence ID" value="SSD60216.1"/>
    <property type="molecule type" value="Genomic_DNA"/>
</dbReference>
<evidence type="ECO:0000256" key="1">
    <source>
        <dbReference type="SAM" id="MobiDB-lite"/>
    </source>
</evidence>
<gene>
    <name evidence="3" type="ORF">SCODWIG_01977</name>
</gene>
<dbReference type="Proteomes" id="UP000262825">
    <property type="component" value="Unassembled WGS sequence"/>
</dbReference>
<protein>
    <recommendedName>
        <fullName evidence="2">UBA domain-containing protein</fullName>
    </recommendedName>
</protein>
<dbReference type="OrthoDB" id="4489171at2759"/>
<feature type="region of interest" description="Disordered" evidence="1">
    <location>
        <begin position="686"/>
        <end position="713"/>
    </location>
</feature>
<reference evidence="4" key="1">
    <citation type="submission" date="2018-06" db="EMBL/GenBank/DDBJ databases">
        <authorList>
            <person name="Guldener U."/>
        </authorList>
    </citation>
    <scope>NUCLEOTIDE SEQUENCE [LARGE SCALE GENOMIC DNA]</scope>
    <source>
        <strain evidence="4">UTAD17</strain>
    </source>
</reference>
<dbReference type="PANTHER" id="PTHR39597:SF1">
    <property type="entry name" value="UBA DOMAIN-CONTAINING PROTEIN RUP1"/>
    <property type="match status" value="1"/>
</dbReference>
<dbReference type="GO" id="GO:0016579">
    <property type="term" value="P:protein deubiquitination"/>
    <property type="evidence" value="ECO:0007669"/>
    <property type="project" value="TreeGrafter"/>
</dbReference>
<name>A0A376B690_9ASCO</name>
<dbReference type="SUPFAM" id="SSF46934">
    <property type="entry name" value="UBA-like"/>
    <property type="match status" value="1"/>
</dbReference>
<evidence type="ECO:0000313" key="4">
    <source>
        <dbReference type="Proteomes" id="UP000262825"/>
    </source>
</evidence>
<proteinExistence type="predicted"/>
<feature type="domain" description="UBA" evidence="2">
    <location>
        <begin position="3"/>
        <end position="47"/>
    </location>
</feature>
<dbReference type="PROSITE" id="PS50030">
    <property type="entry name" value="UBA"/>
    <property type="match status" value="1"/>
</dbReference>
<dbReference type="VEuPathDB" id="FungiDB:SCODWIG_01977"/>
<evidence type="ECO:0000259" key="2">
    <source>
        <dbReference type="PROSITE" id="PS50030"/>
    </source>
</evidence>
<dbReference type="GO" id="GO:0005634">
    <property type="term" value="C:nucleus"/>
    <property type="evidence" value="ECO:0007669"/>
    <property type="project" value="TreeGrafter"/>
</dbReference>
<dbReference type="InterPro" id="IPR055335">
    <property type="entry name" value="Ucp6/RUP1"/>
</dbReference>
<accession>A0A376B690</accession>
<dbReference type="SMART" id="SM00165">
    <property type="entry name" value="UBA"/>
    <property type="match status" value="1"/>
</dbReference>